<organism evidence="2 3">
    <name type="scientific">Pseudonocardia ammonioxydans</name>
    <dbReference type="NCBI Taxonomy" id="260086"/>
    <lineage>
        <taxon>Bacteria</taxon>
        <taxon>Bacillati</taxon>
        <taxon>Actinomycetota</taxon>
        <taxon>Actinomycetes</taxon>
        <taxon>Pseudonocardiales</taxon>
        <taxon>Pseudonocardiaceae</taxon>
        <taxon>Pseudonocardia</taxon>
    </lineage>
</organism>
<feature type="domain" description="FAD dependent oxidoreductase" evidence="1">
    <location>
        <begin position="5"/>
        <end position="360"/>
    </location>
</feature>
<evidence type="ECO:0000259" key="1">
    <source>
        <dbReference type="Pfam" id="PF01266"/>
    </source>
</evidence>
<sequence>MVAEFVIVGGGGYGCAVAYHLALRGHSVVVLEAEEIAAAASGGVGKRGVRANRRDLRELPLMREAYALWPNLADELGGDTGYVRTGSLSVIEKDVVGSRGGLVAAGSRAWTQSRFGVPTEVWTGEQVREAVPQISDDVRGALYAPLDGVAAQHATTLAYARAAKARGASLHEGARVAELHPGRPGRRACVVTDDGRAYEAERGILLAANAGVPGLVSAGFGLELPAWTVYPQVVLLRPERPVELPHLLGHDSRVLSVKTLPDGVVQLSGGWRGRLDPATGGSEPVEEHVTGNIAQLEAVLPHAGRFERLSVHVASPECATVDQIPFIDPVPGADGFYFATGWTGHGWALLPAASRAIARMLLDGELPPELTPFSLTRLP</sequence>
<dbReference type="Pfam" id="PF01266">
    <property type="entry name" value="DAO"/>
    <property type="match status" value="1"/>
</dbReference>
<dbReference type="SUPFAM" id="SSF51905">
    <property type="entry name" value="FAD/NAD(P)-binding domain"/>
    <property type="match status" value="1"/>
</dbReference>
<dbReference type="InterPro" id="IPR036188">
    <property type="entry name" value="FAD/NAD-bd_sf"/>
</dbReference>
<dbReference type="PANTHER" id="PTHR13847">
    <property type="entry name" value="SARCOSINE DEHYDROGENASE-RELATED"/>
    <property type="match status" value="1"/>
</dbReference>
<proteinExistence type="predicted"/>
<reference evidence="2 3" key="1">
    <citation type="submission" date="2016-10" db="EMBL/GenBank/DDBJ databases">
        <authorList>
            <person name="de Groot N.N."/>
        </authorList>
    </citation>
    <scope>NUCLEOTIDE SEQUENCE [LARGE SCALE GENOMIC DNA]</scope>
    <source>
        <strain evidence="2 3">CGMCC 4.1877</strain>
    </source>
</reference>
<dbReference type="Gene3D" id="3.50.50.60">
    <property type="entry name" value="FAD/NAD(P)-binding domain"/>
    <property type="match status" value="1"/>
</dbReference>
<dbReference type="GO" id="GO:0005737">
    <property type="term" value="C:cytoplasm"/>
    <property type="evidence" value="ECO:0007669"/>
    <property type="project" value="TreeGrafter"/>
</dbReference>
<name>A0A1I4YKZ7_PSUAM</name>
<dbReference type="Proteomes" id="UP000199614">
    <property type="component" value="Unassembled WGS sequence"/>
</dbReference>
<gene>
    <name evidence="2" type="ORF">SAMN05216207_1013138</name>
</gene>
<evidence type="ECO:0000313" key="2">
    <source>
        <dbReference type="EMBL" id="SFN38731.1"/>
    </source>
</evidence>
<dbReference type="InterPro" id="IPR006076">
    <property type="entry name" value="FAD-dep_OxRdtase"/>
</dbReference>
<keyword evidence="3" id="KW-1185">Reference proteome</keyword>
<dbReference type="Gene3D" id="3.30.9.10">
    <property type="entry name" value="D-Amino Acid Oxidase, subunit A, domain 2"/>
    <property type="match status" value="1"/>
</dbReference>
<accession>A0A1I4YKZ7</accession>
<evidence type="ECO:0000313" key="3">
    <source>
        <dbReference type="Proteomes" id="UP000199614"/>
    </source>
</evidence>
<dbReference type="AlphaFoldDB" id="A0A1I4YKZ7"/>
<dbReference type="STRING" id="260086.SAMN05216207_1013138"/>
<protein>
    <submittedName>
        <fullName evidence="2">Glycine/D-amino acid oxidase</fullName>
    </submittedName>
</protein>
<dbReference type="EMBL" id="FOUY01000013">
    <property type="protein sequence ID" value="SFN38731.1"/>
    <property type="molecule type" value="Genomic_DNA"/>
</dbReference>